<dbReference type="STRING" id="1518501.CQ10_02985"/>
<dbReference type="CDD" id="cd13578">
    <property type="entry name" value="PBP2_Bug27"/>
    <property type="match status" value="1"/>
</dbReference>
<dbReference type="Gene3D" id="3.40.190.10">
    <property type="entry name" value="Periplasmic binding protein-like II"/>
    <property type="match status" value="1"/>
</dbReference>
<dbReference type="PANTHER" id="PTHR42928">
    <property type="entry name" value="TRICARBOXYLATE-BINDING PROTEIN"/>
    <property type="match status" value="1"/>
</dbReference>
<keyword evidence="4" id="KW-1185">Reference proteome</keyword>
<dbReference type="PIRSF" id="PIRSF017082">
    <property type="entry name" value="YflP"/>
    <property type="match status" value="1"/>
</dbReference>
<dbReference type="InterPro" id="IPR005064">
    <property type="entry name" value="BUG"/>
</dbReference>
<reference evidence="3 4" key="1">
    <citation type="submission" date="2014-03" db="EMBL/GenBank/DDBJ databases">
        <title>Bradyrhizobium valentinum sp. nov., isolated from effective nodules of Lupinus mariae-josephae, a lupine endemic of basic-lime soils in Eastern Spain.</title>
        <authorList>
            <person name="Duran D."/>
            <person name="Rey L."/>
            <person name="Navarro A."/>
            <person name="Busquets A."/>
            <person name="Imperial J."/>
            <person name="Ruiz-Argueso T."/>
        </authorList>
    </citation>
    <scope>NUCLEOTIDE SEQUENCE [LARGE SCALE GENOMIC DNA]</scope>
    <source>
        <strain evidence="3 4">LmjM3</strain>
    </source>
</reference>
<feature type="signal peptide" evidence="2">
    <location>
        <begin position="1"/>
        <end position="38"/>
    </location>
</feature>
<name>A0A0R3L1I0_9BRAD</name>
<dbReference type="PANTHER" id="PTHR42928:SF5">
    <property type="entry name" value="BLR1237 PROTEIN"/>
    <property type="match status" value="1"/>
</dbReference>
<protein>
    <recommendedName>
        <fullName evidence="5">ABC transporter substrate-binding protein</fullName>
    </recommendedName>
</protein>
<dbReference type="Gene3D" id="3.40.190.150">
    <property type="entry name" value="Bordetella uptake gene, domain 1"/>
    <property type="match status" value="1"/>
</dbReference>
<evidence type="ECO:0000313" key="4">
    <source>
        <dbReference type="Proteomes" id="UP000051913"/>
    </source>
</evidence>
<evidence type="ECO:0000256" key="1">
    <source>
        <dbReference type="ARBA" id="ARBA00006987"/>
    </source>
</evidence>
<keyword evidence="2" id="KW-0732">Signal</keyword>
<dbReference type="Pfam" id="PF03401">
    <property type="entry name" value="TctC"/>
    <property type="match status" value="1"/>
</dbReference>
<dbReference type="InterPro" id="IPR042100">
    <property type="entry name" value="Bug_dom1"/>
</dbReference>
<organism evidence="3 4">
    <name type="scientific">Bradyrhizobium valentinum</name>
    <dbReference type="NCBI Taxonomy" id="1518501"/>
    <lineage>
        <taxon>Bacteria</taxon>
        <taxon>Pseudomonadati</taxon>
        <taxon>Pseudomonadota</taxon>
        <taxon>Alphaproteobacteria</taxon>
        <taxon>Hyphomicrobiales</taxon>
        <taxon>Nitrobacteraceae</taxon>
        <taxon>Bradyrhizobium</taxon>
    </lineage>
</organism>
<evidence type="ECO:0000256" key="2">
    <source>
        <dbReference type="SAM" id="SignalP"/>
    </source>
</evidence>
<comment type="caution">
    <text evidence="3">The sequence shown here is derived from an EMBL/GenBank/DDBJ whole genome shotgun (WGS) entry which is preliminary data.</text>
</comment>
<accession>A0A0R3L1I0</accession>
<dbReference type="AlphaFoldDB" id="A0A0R3L1I0"/>
<dbReference type="Proteomes" id="UP000051913">
    <property type="component" value="Unassembled WGS sequence"/>
</dbReference>
<sequence>MTMNYHLPARVVRAATAAALLASIAVTALCASSHPVSAADPYPSRRITFVVPYPAGGATDVLARLLANKLSESWKQAVVVENKSGGGGVVGNDHVAKAQPDGHTVLIGITQIIQAPSLVAKLPYDVFKDLAPVTQIALSTIVLVVPEQQPIKSVKELIDYAKANPGKPYGTFGNATTSHLYGELLKKNANIDMTHVPYRGSAPLTNDLLANTVTSAFQDLTTASSQIKAGKLRALAVGGEKRRKALPDVPTMGELGYPGFEIEGWLGVFVPAATPKEIVKKLSDELARIIASPEGVAGIETLSLVPVGGSAETFEKVLRRDYERWADVVKATGVKGE</sequence>
<gene>
    <name evidence="3" type="ORF">CP49_31285</name>
</gene>
<feature type="chain" id="PRO_5009796914" description="ABC transporter substrate-binding protein" evidence="2">
    <location>
        <begin position="39"/>
        <end position="337"/>
    </location>
</feature>
<evidence type="ECO:0008006" key="5">
    <source>
        <dbReference type="Google" id="ProtNLM"/>
    </source>
</evidence>
<proteinExistence type="inferred from homology"/>
<evidence type="ECO:0000313" key="3">
    <source>
        <dbReference type="EMBL" id="KRR00906.1"/>
    </source>
</evidence>
<comment type="similarity">
    <text evidence="1">Belongs to the UPF0065 (bug) family.</text>
</comment>
<dbReference type="SUPFAM" id="SSF53850">
    <property type="entry name" value="Periplasmic binding protein-like II"/>
    <property type="match status" value="1"/>
</dbReference>
<dbReference type="EMBL" id="LLXX01000162">
    <property type="protein sequence ID" value="KRR00906.1"/>
    <property type="molecule type" value="Genomic_DNA"/>
</dbReference>